<evidence type="ECO:0000259" key="4">
    <source>
        <dbReference type="PROSITE" id="PS50119"/>
    </source>
</evidence>
<dbReference type="SUPFAM" id="SSF101898">
    <property type="entry name" value="NHL repeat"/>
    <property type="match status" value="1"/>
</dbReference>
<reference evidence="5" key="1">
    <citation type="submission" date="2018-11" db="EMBL/GenBank/DDBJ databases">
        <authorList>
            <person name="Alioto T."/>
            <person name="Alioto T."/>
        </authorList>
    </citation>
    <scope>NUCLEOTIDE SEQUENCE</scope>
</reference>
<evidence type="ECO:0000256" key="2">
    <source>
        <dbReference type="PROSITE-ProRule" id="PRU00024"/>
    </source>
</evidence>
<dbReference type="PANTHER" id="PTHR25462">
    <property type="entry name" value="BONUS, ISOFORM C-RELATED"/>
    <property type="match status" value="1"/>
</dbReference>
<evidence type="ECO:0000256" key="1">
    <source>
        <dbReference type="ARBA" id="ARBA00022737"/>
    </source>
</evidence>
<dbReference type="SUPFAM" id="SSF57845">
    <property type="entry name" value="B-box zinc-binding domain"/>
    <property type="match status" value="1"/>
</dbReference>
<dbReference type="CDD" id="cd19776">
    <property type="entry name" value="Bbox2_TRIM25_C-IV"/>
    <property type="match status" value="1"/>
</dbReference>
<keyword evidence="2" id="KW-0479">Metal-binding</keyword>
<dbReference type="GO" id="GO:0008270">
    <property type="term" value="F:zinc ion binding"/>
    <property type="evidence" value="ECO:0007669"/>
    <property type="project" value="UniProtKB-KW"/>
</dbReference>
<keyword evidence="6" id="KW-1185">Reference proteome</keyword>
<dbReference type="AlphaFoldDB" id="A0A8B6H4W4"/>
<dbReference type="PROSITE" id="PS51125">
    <property type="entry name" value="NHL"/>
    <property type="match status" value="1"/>
</dbReference>
<dbReference type="Proteomes" id="UP000596742">
    <property type="component" value="Unassembled WGS sequence"/>
</dbReference>
<organism evidence="5 6">
    <name type="scientific">Mytilus galloprovincialis</name>
    <name type="common">Mediterranean mussel</name>
    <dbReference type="NCBI Taxonomy" id="29158"/>
    <lineage>
        <taxon>Eukaryota</taxon>
        <taxon>Metazoa</taxon>
        <taxon>Spiralia</taxon>
        <taxon>Lophotrochozoa</taxon>
        <taxon>Mollusca</taxon>
        <taxon>Bivalvia</taxon>
        <taxon>Autobranchia</taxon>
        <taxon>Pteriomorphia</taxon>
        <taxon>Mytilida</taxon>
        <taxon>Mytiloidea</taxon>
        <taxon>Mytilidae</taxon>
        <taxon>Mytilinae</taxon>
        <taxon>Mytilus</taxon>
    </lineage>
</organism>
<dbReference type="OrthoDB" id="6077170at2759"/>
<evidence type="ECO:0000313" key="6">
    <source>
        <dbReference type="Proteomes" id="UP000596742"/>
    </source>
</evidence>
<keyword evidence="2" id="KW-0862">Zinc</keyword>
<keyword evidence="2" id="KW-0863">Zinc-finger</keyword>
<sequence length="542" mass="60669">MASSFQMCEPCFRGGEQTQGVSWCSDCEEILCAFCEKAHRVAKLSKSHAVVHLEAIKSVKVERIADMNICEKHLGKNLEAFCTSHDSLCCSSCVFEQHKACEKVLALDEASVGIKSSAVVHDVQRSILVVIDAYDKILQNQKKNKETLAEKETSVKMAIANLKSKVNKHLDSLANSVSIIRDESLLKIEKNCQTILEKRDNLMTHKKNFDFLREHGSESKLFLLTETLKKELTVNDGSIQELLSNIKTQSITFSSLQSDLSAVASVCLEEEPLNIKHEIGILNRAQMVKSTTSLKKDAFIDLGFDEPTPLTGIEVTEDNRILLCYWLNQSVLILDKNGKFILKEDVDGDPYGISLIPHKFQAVISMPEAKKVYILNSSNLKYIRHFKTLNECYGIVVLDNNIYAGSSGVISVIKINGQYLRSISLLPNCSSIRYIYPMKDGNLFCTSLHNIFITSVDGTILSTNGYCDEPRGIAIDKNGHVYVADKTSHKVYRFNADGTKIDNVLHRTGQFESPHSLRFNRDHTKLYVGFVKSNFLGVFSCS</sequence>
<proteinExistence type="predicted"/>
<keyword evidence="1" id="KW-0677">Repeat</keyword>
<dbReference type="Gene3D" id="2.120.10.30">
    <property type="entry name" value="TolB, C-terminal domain"/>
    <property type="match status" value="1"/>
</dbReference>
<dbReference type="InterPro" id="IPR001258">
    <property type="entry name" value="NHL_repeat"/>
</dbReference>
<dbReference type="InterPro" id="IPR011042">
    <property type="entry name" value="6-blade_b-propeller_TolB-like"/>
</dbReference>
<dbReference type="PANTHER" id="PTHR25462:SF296">
    <property type="entry name" value="MEIOTIC P26, ISOFORM F"/>
    <property type="match status" value="1"/>
</dbReference>
<dbReference type="EMBL" id="UYJE01009492">
    <property type="protein sequence ID" value="VDI74001.1"/>
    <property type="molecule type" value="Genomic_DNA"/>
</dbReference>
<feature type="repeat" description="NHL" evidence="3">
    <location>
        <begin position="470"/>
        <end position="497"/>
    </location>
</feature>
<evidence type="ECO:0000313" key="5">
    <source>
        <dbReference type="EMBL" id="VDI74001.1"/>
    </source>
</evidence>
<accession>A0A8B6H4W4</accession>
<dbReference type="Pfam" id="PF01436">
    <property type="entry name" value="NHL"/>
    <property type="match status" value="1"/>
</dbReference>
<dbReference type="InterPro" id="IPR047153">
    <property type="entry name" value="TRIM45/56/19-like"/>
</dbReference>
<feature type="domain" description="B box-type" evidence="4">
    <location>
        <begin position="3"/>
        <end position="53"/>
    </location>
</feature>
<dbReference type="PROSITE" id="PS50119">
    <property type="entry name" value="ZF_BBOX"/>
    <property type="match status" value="1"/>
</dbReference>
<name>A0A8B6H4W4_MYTGA</name>
<gene>
    <name evidence="5" type="ORF">MGAL_10B035426</name>
</gene>
<dbReference type="Gene3D" id="3.30.160.60">
    <property type="entry name" value="Classic Zinc Finger"/>
    <property type="match status" value="1"/>
</dbReference>
<protein>
    <recommendedName>
        <fullName evidence="4">B box-type domain-containing protein</fullName>
    </recommendedName>
</protein>
<evidence type="ECO:0000256" key="3">
    <source>
        <dbReference type="PROSITE-ProRule" id="PRU00504"/>
    </source>
</evidence>
<comment type="caution">
    <text evidence="5">The sequence shown here is derived from an EMBL/GenBank/DDBJ whole genome shotgun (WGS) entry which is preliminary data.</text>
</comment>
<dbReference type="InterPro" id="IPR000315">
    <property type="entry name" value="Znf_B-box"/>
</dbReference>
<dbReference type="GO" id="GO:0061630">
    <property type="term" value="F:ubiquitin protein ligase activity"/>
    <property type="evidence" value="ECO:0007669"/>
    <property type="project" value="TreeGrafter"/>
</dbReference>